<dbReference type="EMBL" id="CAJNOC010003833">
    <property type="protein sequence ID" value="CAF0999499.1"/>
    <property type="molecule type" value="Genomic_DNA"/>
</dbReference>
<accession>A0A814GQJ4</accession>
<dbReference type="InterPro" id="IPR026906">
    <property type="entry name" value="LRR_5"/>
</dbReference>
<sequence length="269" mass="31436">MNPKFKFKNEICKLIILSNQIDSNLVDNFNNFIHNQEKPDNFYFDSFKDVLEFEGINKSIEKDAFSGLKSLKKLDLRYGRDAETLDNDIFKDLINLEELFIESLDVSTIKQNAFKNLKKLNTLYLSRNIIEQINLKGLSSLKHFYLIGHRNKLEYNSNFFKNCPYLTVIDLEDSINFQLPDDIFMELKCLKYLNIRNGKLSVKGSKILTDFNFLKRLKKLELLNLSLDEVLLEAFGQISNVEVLTDIYFALSDEVEDSMEELNVRSFFG</sequence>
<evidence type="ECO:0000313" key="3">
    <source>
        <dbReference type="Proteomes" id="UP000663879"/>
    </source>
</evidence>
<dbReference type="InterPro" id="IPR050328">
    <property type="entry name" value="Dev_Immune_Receptor"/>
</dbReference>
<dbReference type="InterPro" id="IPR032675">
    <property type="entry name" value="LRR_dom_sf"/>
</dbReference>
<keyword evidence="1" id="KW-0732">Signal</keyword>
<gene>
    <name evidence="2" type="ORF">OXX778_LOCUS16331</name>
</gene>
<dbReference type="OrthoDB" id="6363818at2759"/>
<reference evidence="2" key="1">
    <citation type="submission" date="2021-02" db="EMBL/GenBank/DDBJ databases">
        <authorList>
            <person name="Nowell W R."/>
        </authorList>
    </citation>
    <scope>NUCLEOTIDE SEQUENCE</scope>
    <source>
        <strain evidence="2">Ploen Becks lab</strain>
    </source>
</reference>
<evidence type="ECO:0000313" key="2">
    <source>
        <dbReference type="EMBL" id="CAF0999499.1"/>
    </source>
</evidence>
<dbReference type="SUPFAM" id="SSF52058">
    <property type="entry name" value="L domain-like"/>
    <property type="match status" value="1"/>
</dbReference>
<dbReference type="Proteomes" id="UP000663879">
    <property type="component" value="Unassembled WGS sequence"/>
</dbReference>
<evidence type="ECO:0000256" key="1">
    <source>
        <dbReference type="ARBA" id="ARBA00022729"/>
    </source>
</evidence>
<comment type="caution">
    <text evidence="2">The sequence shown here is derived from an EMBL/GenBank/DDBJ whole genome shotgun (WGS) entry which is preliminary data.</text>
</comment>
<protein>
    <submittedName>
        <fullName evidence="2">Uncharacterized protein</fullName>
    </submittedName>
</protein>
<dbReference type="PANTHER" id="PTHR24373">
    <property type="entry name" value="SLIT RELATED LEUCINE-RICH REPEAT NEURONAL PROTEIN"/>
    <property type="match status" value="1"/>
</dbReference>
<dbReference type="AlphaFoldDB" id="A0A814GQJ4"/>
<keyword evidence="3" id="KW-1185">Reference proteome</keyword>
<dbReference type="PANTHER" id="PTHR24373:SF275">
    <property type="entry name" value="TIR DOMAIN-CONTAINING PROTEIN"/>
    <property type="match status" value="1"/>
</dbReference>
<dbReference type="Gene3D" id="3.80.10.10">
    <property type="entry name" value="Ribonuclease Inhibitor"/>
    <property type="match status" value="2"/>
</dbReference>
<name>A0A814GQJ4_9BILA</name>
<proteinExistence type="predicted"/>
<organism evidence="2 3">
    <name type="scientific">Brachionus calyciflorus</name>
    <dbReference type="NCBI Taxonomy" id="104777"/>
    <lineage>
        <taxon>Eukaryota</taxon>
        <taxon>Metazoa</taxon>
        <taxon>Spiralia</taxon>
        <taxon>Gnathifera</taxon>
        <taxon>Rotifera</taxon>
        <taxon>Eurotatoria</taxon>
        <taxon>Monogononta</taxon>
        <taxon>Pseudotrocha</taxon>
        <taxon>Ploima</taxon>
        <taxon>Brachionidae</taxon>
        <taxon>Brachionus</taxon>
    </lineage>
</organism>
<dbReference type="Pfam" id="PF13306">
    <property type="entry name" value="LRR_5"/>
    <property type="match status" value="1"/>
</dbReference>